<dbReference type="Proteomes" id="UP000077069">
    <property type="component" value="Unassembled WGS sequence"/>
</dbReference>
<dbReference type="InParanoid" id="A0A177CEW0"/>
<feature type="region of interest" description="Disordered" evidence="1">
    <location>
        <begin position="79"/>
        <end position="130"/>
    </location>
</feature>
<name>A0A177CEW0_9PLEO</name>
<dbReference type="AlphaFoldDB" id="A0A177CEW0"/>
<dbReference type="OrthoDB" id="3734244at2759"/>
<reference evidence="2 3" key="1">
    <citation type="submission" date="2016-05" db="EMBL/GenBank/DDBJ databases">
        <title>Comparative analysis of secretome profiles of manganese(II)-oxidizing ascomycete fungi.</title>
        <authorList>
            <consortium name="DOE Joint Genome Institute"/>
            <person name="Zeiner C.A."/>
            <person name="Purvine S.O."/>
            <person name="Zink E.M."/>
            <person name="Wu S."/>
            <person name="Pasa-Tolic L."/>
            <person name="Chaput D.L."/>
            <person name="Haridas S."/>
            <person name="Grigoriev I.V."/>
            <person name="Santelli C.M."/>
            <person name="Hansel C.M."/>
        </authorList>
    </citation>
    <scope>NUCLEOTIDE SEQUENCE [LARGE SCALE GENOMIC DNA]</scope>
    <source>
        <strain evidence="2 3">AP3s5-JAC2a</strain>
    </source>
</reference>
<protein>
    <submittedName>
        <fullName evidence="2">Uncharacterized protein</fullName>
    </submittedName>
</protein>
<feature type="region of interest" description="Disordered" evidence="1">
    <location>
        <begin position="1"/>
        <end position="21"/>
    </location>
</feature>
<dbReference type="EMBL" id="KV441553">
    <property type="protein sequence ID" value="OAG05270.1"/>
    <property type="molecule type" value="Genomic_DNA"/>
</dbReference>
<sequence length="180" mass="19230">MKISGTECTPPAPRTFNTDQGYRLPASRIGLKRENRVSTSSVALPQTITLAPARAHTIPSFASFISHNQPSSMFALFSKIQDDQPEEDESAPATPPTRDDTSKTSLPGRVASPKKATAQIDPVDGKTKTCDRGRTFETFVDVGKLTADLGVTEAVGSSSDARRGLGKVRGWVGRRKGPGC</sequence>
<keyword evidence="3" id="KW-1185">Reference proteome</keyword>
<evidence type="ECO:0000313" key="2">
    <source>
        <dbReference type="EMBL" id="OAG05270.1"/>
    </source>
</evidence>
<dbReference type="GeneID" id="28763764"/>
<evidence type="ECO:0000256" key="1">
    <source>
        <dbReference type="SAM" id="MobiDB-lite"/>
    </source>
</evidence>
<proteinExistence type="predicted"/>
<organism evidence="2 3">
    <name type="scientific">Paraphaeosphaeria sporulosa</name>
    <dbReference type="NCBI Taxonomy" id="1460663"/>
    <lineage>
        <taxon>Eukaryota</taxon>
        <taxon>Fungi</taxon>
        <taxon>Dikarya</taxon>
        <taxon>Ascomycota</taxon>
        <taxon>Pezizomycotina</taxon>
        <taxon>Dothideomycetes</taxon>
        <taxon>Pleosporomycetidae</taxon>
        <taxon>Pleosporales</taxon>
        <taxon>Massarineae</taxon>
        <taxon>Didymosphaeriaceae</taxon>
        <taxon>Paraphaeosphaeria</taxon>
    </lineage>
</organism>
<accession>A0A177CEW0</accession>
<evidence type="ECO:0000313" key="3">
    <source>
        <dbReference type="Proteomes" id="UP000077069"/>
    </source>
</evidence>
<dbReference type="RefSeq" id="XP_018035635.1">
    <property type="nucleotide sequence ID" value="XM_018180278.1"/>
</dbReference>
<gene>
    <name evidence="2" type="ORF">CC84DRAFT_1177343</name>
</gene>